<dbReference type="InterPro" id="IPR000362">
    <property type="entry name" value="Fumarate_lyase_fam"/>
</dbReference>
<name>A0A9W9YP47_9CNID</name>
<evidence type="ECO:0000313" key="5">
    <source>
        <dbReference type="Proteomes" id="UP001163046"/>
    </source>
</evidence>
<evidence type="ECO:0000313" key="4">
    <source>
        <dbReference type="EMBL" id="KAJ7358880.1"/>
    </source>
</evidence>
<sequence>MATRIETDSFGELEVPAEKYYGAQTARSKLNFPIGDETERMPAPVIRAFGFLKKAAAEVNKEFGLDESVANNIMKAADEVISGKLIKDHFPLVVWQTGSGTQSNMNVNEVISNRAIELMGGQMGSKKPVHPNDHVNKSQSSNDTFPTAMHISAAMEVHERLLPGLRKLHGALQAKSNEFKDLVKIGRTHTQDATPVTLGQEFSGYVQQIEYGISRVEGDPGEGV</sequence>
<evidence type="ECO:0000256" key="2">
    <source>
        <dbReference type="ARBA" id="ARBA00012921"/>
    </source>
</evidence>
<dbReference type="InterPro" id="IPR008948">
    <property type="entry name" value="L-Aspartase-like"/>
</dbReference>
<dbReference type="PANTHER" id="PTHR11444">
    <property type="entry name" value="ASPARTATEAMMONIA/ARGININOSUCCINATE/ADENYLOSUCCINATE LYASE"/>
    <property type="match status" value="1"/>
</dbReference>
<dbReference type="Pfam" id="PF00206">
    <property type="entry name" value="Lyase_1"/>
    <property type="match status" value="1"/>
</dbReference>
<feature type="domain" description="Fumarate lyase N-terminal" evidence="3">
    <location>
        <begin position="11"/>
        <end position="216"/>
    </location>
</feature>
<dbReference type="GO" id="GO:0006099">
    <property type="term" value="P:tricarboxylic acid cycle"/>
    <property type="evidence" value="ECO:0007669"/>
    <property type="project" value="TreeGrafter"/>
</dbReference>
<organism evidence="4 5">
    <name type="scientific">Desmophyllum pertusum</name>
    <dbReference type="NCBI Taxonomy" id="174260"/>
    <lineage>
        <taxon>Eukaryota</taxon>
        <taxon>Metazoa</taxon>
        <taxon>Cnidaria</taxon>
        <taxon>Anthozoa</taxon>
        <taxon>Hexacorallia</taxon>
        <taxon>Scleractinia</taxon>
        <taxon>Caryophylliina</taxon>
        <taxon>Caryophylliidae</taxon>
        <taxon>Desmophyllum</taxon>
    </lineage>
</organism>
<comment type="similarity">
    <text evidence="1">Belongs to the class-II fumarase/aspartase family. Fumarase subfamily.</text>
</comment>
<dbReference type="SUPFAM" id="SSF48557">
    <property type="entry name" value="L-aspartase-like"/>
    <property type="match status" value="1"/>
</dbReference>
<reference evidence="4" key="1">
    <citation type="submission" date="2023-01" db="EMBL/GenBank/DDBJ databases">
        <title>Genome assembly of the deep-sea coral Lophelia pertusa.</title>
        <authorList>
            <person name="Herrera S."/>
            <person name="Cordes E."/>
        </authorList>
    </citation>
    <scope>NUCLEOTIDE SEQUENCE</scope>
    <source>
        <strain evidence="4">USNM1676648</strain>
        <tissue evidence="4">Polyp</tissue>
    </source>
</reference>
<keyword evidence="5" id="KW-1185">Reference proteome</keyword>
<dbReference type="FunFam" id="1.10.275.10:FF:000001">
    <property type="entry name" value="Fumarate hydratase, mitochondrial"/>
    <property type="match status" value="1"/>
</dbReference>
<dbReference type="PANTHER" id="PTHR11444:SF1">
    <property type="entry name" value="FUMARATE HYDRATASE, MITOCHONDRIAL"/>
    <property type="match status" value="1"/>
</dbReference>
<dbReference type="InterPro" id="IPR024083">
    <property type="entry name" value="Fumarase/histidase_N"/>
</dbReference>
<dbReference type="InterPro" id="IPR005677">
    <property type="entry name" value="Fum_hydII"/>
</dbReference>
<dbReference type="GO" id="GO:0005739">
    <property type="term" value="C:mitochondrion"/>
    <property type="evidence" value="ECO:0007669"/>
    <property type="project" value="TreeGrafter"/>
</dbReference>
<evidence type="ECO:0000259" key="3">
    <source>
        <dbReference type="Pfam" id="PF00206"/>
    </source>
</evidence>
<evidence type="ECO:0000256" key="1">
    <source>
        <dbReference type="ARBA" id="ARBA00009084"/>
    </source>
</evidence>
<dbReference type="GO" id="GO:0006108">
    <property type="term" value="P:malate metabolic process"/>
    <property type="evidence" value="ECO:0007669"/>
    <property type="project" value="TreeGrafter"/>
</dbReference>
<gene>
    <name evidence="4" type="ORF">OS493_020718</name>
</gene>
<dbReference type="EMBL" id="MU827314">
    <property type="protein sequence ID" value="KAJ7358880.1"/>
    <property type="molecule type" value="Genomic_DNA"/>
</dbReference>
<dbReference type="Gene3D" id="1.20.200.10">
    <property type="entry name" value="Fumarase/aspartase (Central domain)"/>
    <property type="match status" value="1"/>
</dbReference>
<accession>A0A9W9YP47</accession>
<comment type="caution">
    <text evidence="4">The sequence shown here is derived from an EMBL/GenBank/DDBJ whole genome shotgun (WGS) entry which is preliminary data.</text>
</comment>
<dbReference type="PRINTS" id="PR00149">
    <property type="entry name" value="FUMRATELYASE"/>
</dbReference>
<dbReference type="Gene3D" id="1.10.275.10">
    <property type="entry name" value="Fumarase/aspartase (N-terminal domain)"/>
    <property type="match status" value="1"/>
</dbReference>
<dbReference type="AlphaFoldDB" id="A0A9W9YP47"/>
<dbReference type="GO" id="GO:0006106">
    <property type="term" value="P:fumarate metabolic process"/>
    <property type="evidence" value="ECO:0007669"/>
    <property type="project" value="InterPro"/>
</dbReference>
<dbReference type="EC" id="4.2.1.2" evidence="2"/>
<proteinExistence type="inferred from homology"/>
<dbReference type="InterPro" id="IPR022761">
    <property type="entry name" value="Fumarate_lyase_N"/>
</dbReference>
<dbReference type="Proteomes" id="UP001163046">
    <property type="component" value="Unassembled WGS sequence"/>
</dbReference>
<dbReference type="OrthoDB" id="1738025at2759"/>
<protein>
    <recommendedName>
        <fullName evidence="2">fumarate hydratase</fullName>
        <ecNumber evidence="2">4.2.1.2</ecNumber>
    </recommendedName>
</protein>
<dbReference type="GO" id="GO:0004333">
    <property type="term" value="F:fumarate hydratase activity"/>
    <property type="evidence" value="ECO:0007669"/>
    <property type="project" value="UniProtKB-EC"/>
</dbReference>